<reference evidence="2 3" key="1">
    <citation type="submission" date="2016-11" db="EMBL/GenBank/DDBJ databases">
        <authorList>
            <person name="Jaros S."/>
            <person name="Januszkiewicz K."/>
            <person name="Wedrychowicz H."/>
        </authorList>
    </citation>
    <scope>NUCLEOTIDE SEQUENCE [LARGE SCALE GENOMIC DNA]</scope>
    <source>
        <strain evidence="2 3">DSM 21074</strain>
    </source>
</reference>
<dbReference type="Proteomes" id="UP000184418">
    <property type="component" value="Unassembled WGS sequence"/>
</dbReference>
<evidence type="ECO:0000313" key="3">
    <source>
        <dbReference type="Proteomes" id="UP000184418"/>
    </source>
</evidence>
<keyword evidence="1" id="KW-0732">Signal</keyword>
<accession>A0A1M6JJ33</accession>
<feature type="chain" id="PRO_5012522658" evidence="1">
    <location>
        <begin position="36"/>
        <end position="119"/>
    </location>
</feature>
<feature type="non-terminal residue" evidence="2">
    <location>
        <position position="119"/>
    </location>
</feature>
<protein>
    <submittedName>
        <fullName evidence="2">Uncharacterized protein</fullName>
    </submittedName>
</protein>
<dbReference type="AlphaFoldDB" id="A0A1M6JJ33"/>
<sequence>MKHFFSLAACAARTRRLVAGHLLLLLTLLPWAAQAQTPAPAWQLALSGNNNQPGTGGTSITRATATDSRGNVFITGNFLGSVSFGGTRLTSAGSNDVFVAKWDATAQAFTWATSGGGTG</sequence>
<evidence type="ECO:0000313" key="2">
    <source>
        <dbReference type="EMBL" id="SHJ46731.1"/>
    </source>
</evidence>
<organism evidence="2 3">
    <name type="scientific">Hymenobacter daecheongensis DSM 21074</name>
    <dbReference type="NCBI Taxonomy" id="1121955"/>
    <lineage>
        <taxon>Bacteria</taxon>
        <taxon>Pseudomonadati</taxon>
        <taxon>Bacteroidota</taxon>
        <taxon>Cytophagia</taxon>
        <taxon>Cytophagales</taxon>
        <taxon>Hymenobacteraceae</taxon>
        <taxon>Hymenobacter</taxon>
    </lineage>
</organism>
<keyword evidence="3" id="KW-1185">Reference proteome</keyword>
<name>A0A1M6JJ33_9BACT</name>
<feature type="signal peptide" evidence="1">
    <location>
        <begin position="1"/>
        <end position="35"/>
    </location>
</feature>
<evidence type="ECO:0000256" key="1">
    <source>
        <dbReference type="SAM" id="SignalP"/>
    </source>
</evidence>
<proteinExistence type="predicted"/>
<gene>
    <name evidence="2" type="ORF">SAMN02745146_3161</name>
</gene>
<dbReference type="STRING" id="1121955.SAMN02745146_3161"/>
<dbReference type="EMBL" id="FQYN01000007">
    <property type="protein sequence ID" value="SHJ46731.1"/>
    <property type="molecule type" value="Genomic_DNA"/>
</dbReference>